<dbReference type="EMBL" id="CABPRY010000006">
    <property type="protein sequence ID" value="VVE16985.1"/>
    <property type="molecule type" value="Genomic_DNA"/>
</dbReference>
<organism evidence="1 2">
    <name type="scientific">Pandoraea cepalis</name>
    <dbReference type="NCBI Taxonomy" id="2508294"/>
    <lineage>
        <taxon>Bacteria</taxon>
        <taxon>Pseudomonadati</taxon>
        <taxon>Pseudomonadota</taxon>
        <taxon>Betaproteobacteria</taxon>
        <taxon>Burkholderiales</taxon>
        <taxon>Burkholderiaceae</taxon>
        <taxon>Pandoraea</taxon>
    </lineage>
</organism>
<dbReference type="AlphaFoldDB" id="A0A5E4W1F7"/>
<proteinExistence type="predicted"/>
<dbReference type="Proteomes" id="UP000396788">
    <property type="component" value="Unassembled WGS sequence"/>
</dbReference>
<name>A0A5E4W1F7_9BURK</name>
<evidence type="ECO:0000313" key="2">
    <source>
        <dbReference type="Proteomes" id="UP000396788"/>
    </source>
</evidence>
<sequence length="188" mass="21224">MNSNKQTEKQLPTVQELGALIMERAKAAEKILTAGIKLPDAHAWRIPDDALSFWDGCPVRSTEGMGFSLYIDRQLVPGMSADEIYGDQATIRAEIRLFMPTAEYRHSRKICRYRHSLDVRFAAHLWVETGPHWAFQSTTHLVDNERFVYADTLEALCAAIVDRVNTSLSRAVQCVARKRIETAEDACA</sequence>
<protein>
    <submittedName>
        <fullName evidence="1">Uncharacterized protein</fullName>
    </submittedName>
</protein>
<accession>A0A5E4W1F7</accession>
<dbReference type="RefSeq" id="WP_150609356.1">
    <property type="nucleotide sequence ID" value="NZ_CABPRY010000006.1"/>
</dbReference>
<reference evidence="1 2" key="1">
    <citation type="submission" date="2019-08" db="EMBL/GenBank/DDBJ databases">
        <authorList>
            <person name="Peeters C."/>
        </authorList>
    </citation>
    <scope>NUCLEOTIDE SEQUENCE [LARGE SCALE GENOMIC DNA]</scope>
    <source>
        <strain evidence="1 2">LMG 31107</strain>
    </source>
</reference>
<evidence type="ECO:0000313" key="1">
    <source>
        <dbReference type="EMBL" id="VVE16985.1"/>
    </source>
</evidence>
<gene>
    <name evidence="1" type="ORF">PCE31107_02947</name>
</gene>